<evidence type="ECO:0000313" key="6">
    <source>
        <dbReference type="Proteomes" id="UP000219453"/>
    </source>
</evidence>
<proteinExistence type="predicted"/>
<dbReference type="InterPro" id="IPR016694">
    <property type="entry name" value="UCP017292"/>
</dbReference>
<evidence type="ECO:0000313" key="5">
    <source>
        <dbReference type="EMBL" id="SNZ16038.1"/>
    </source>
</evidence>
<dbReference type="AlphaFoldDB" id="A0A285P3K8"/>
<accession>A0A285P3K8</accession>
<dbReference type="PANTHER" id="PTHR28082">
    <property type="entry name" value="ZINC FINGER PROTEIN"/>
    <property type="match status" value="1"/>
</dbReference>
<evidence type="ECO:0000256" key="2">
    <source>
        <dbReference type="ARBA" id="ARBA00022771"/>
    </source>
</evidence>
<dbReference type="GO" id="GO:0008270">
    <property type="term" value="F:zinc ion binding"/>
    <property type="evidence" value="ECO:0007669"/>
    <property type="project" value="UniProtKB-KW"/>
</dbReference>
<keyword evidence="2" id="KW-0863">Zinc-finger</keyword>
<dbReference type="InterPro" id="IPR008913">
    <property type="entry name" value="Znf_CHY"/>
</dbReference>
<dbReference type="PROSITE" id="PS51266">
    <property type="entry name" value="ZF_CHY"/>
    <property type="match status" value="1"/>
</dbReference>
<dbReference type="EMBL" id="OBEJ01000003">
    <property type="protein sequence ID" value="SNZ16038.1"/>
    <property type="molecule type" value="Genomic_DNA"/>
</dbReference>
<gene>
    <name evidence="5" type="ORF">SAMN06269185_2680</name>
</gene>
<evidence type="ECO:0000256" key="3">
    <source>
        <dbReference type="ARBA" id="ARBA00022833"/>
    </source>
</evidence>
<keyword evidence="6" id="KW-1185">Reference proteome</keyword>
<dbReference type="Proteomes" id="UP000219453">
    <property type="component" value="Unassembled WGS sequence"/>
</dbReference>
<dbReference type="InterPro" id="IPR037274">
    <property type="entry name" value="Znf_CHY_sf"/>
</dbReference>
<evidence type="ECO:0000256" key="1">
    <source>
        <dbReference type="ARBA" id="ARBA00022723"/>
    </source>
</evidence>
<keyword evidence="3" id="KW-0862">Zinc</keyword>
<keyword evidence="1" id="KW-0479">Metal-binding</keyword>
<dbReference type="GO" id="GO:0045041">
    <property type="term" value="P:protein import into mitochondrial intermembrane space"/>
    <property type="evidence" value="ECO:0007669"/>
    <property type="project" value="TreeGrafter"/>
</dbReference>
<feature type="domain" description="CHY-type" evidence="4">
    <location>
        <begin position="21"/>
        <end position="101"/>
    </location>
</feature>
<protein>
    <submittedName>
        <fullName evidence="5">Uncharacterized protein, contains Zn-finger domain of CHY type</fullName>
    </submittedName>
</protein>
<dbReference type="InterPro" id="IPR052604">
    <property type="entry name" value="Mito_Tim_assembly_helper"/>
</dbReference>
<dbReference type="PIRSF" id="PIRSF017292">
    <property type="entry name" value="UCP017292_Znf_CHY"/>
    <property type="match status" value="1"/>
</dbReference>
<dbReference type="Pfam" id="PF05495">
    <property type="entry name" value="zf-CHY"/>
    <property type="match status" value="1"/>
</dbReference>
<name>A0A285P3K8_NATPI</name>
<organism evidence="5 6">
    <name type="scientific">Natronoarchaeum philippinense</name>
    <dbReference type="NCBI Taxonomy" id="558529"/>
    <lineage>
        <taxon>Archaea</taxon>
        <taxon>Methanobacteriati</taxon>
        <taxon>Methanobacteriota</taxon>
        <taxon>Stenosarchaea group</taxon>
        <taxon>Halobacteria</taxon>
        <taxon>Halobacteriales</taxon>
        <taxon>Natronoarchaeaceae</taxon>
    </lineage>
</organism>
<dbReference type="PANTHER" id="PTHR28082:SF1">
    <property type="entry name" value="HELPER OF TIM PROTEIN 13"/>
    <property type="match status" value="1"/>
</dbReference>
<sequence>MMIARAMLGVQVHGHEVRGEGVDAETRCAHYDSALDVVAIKFDCCGTYYPCFRCHDAVTEHDADRWPAARRDEPAVLCGACGAELTVETYVGVDACPECDAAFNPGCADHYQRYFEAAEADSR</sequence>
<reference evidence="5 6" key="1">
    <citation type="submission" date="2017-09" db="EMBL/GenBank/DDBJ databases">
        <authorList>
            <person name="Ehlers B."/>
            <person name="Leendertz F.H."/>
        </authorList>
    </citation>
    <scope>NUCLEOTIDE SEQUENCE [LARGE SCALE GENOMIC DNA]</scope>
    <source>
        <strain evidence="5 6">DSM 27208</strain>
    </source>
</reference>
<evidence type="ECO:0000259" key="4">
    <source>
        <dbReference type="PROSITE" id="PS51266"/>
    </source>
</evidence>
<dbReference type="SUPFAM" id="SSF161219">
    <property type="entry name" value="CHY zinc finger-like"/>
    <property type="match status" value="1"/>
</dbReference>